<dbReference type="SUPFAM" id="SSF56219">
    <property type="entry name" value="DNase I-like"/>
    <property type="match status" value="1"/>
</dbReference>
<evidence type="ECO:0000256" key="6">
    <source>
        <dbReference type="ARBA" id="ARBA00022801"/>
    </source>
</evidence>
<protein>
    <submittedName>
        <fullName evidence="11">Endonuclease/exonuclease/phosphatase family protein</fullName>
    </submittedName>
</protein>
<keyword evidence="8" id="KW-0234">DNA repair</keyword>
<evidence type="ECO:0000259" key="10">
    <source>
        <dbReference type="Pfam" id="PF03372"/>
    </source>
</evidence>
<evidence type="ECO:0000256" key="1">
    <source>
        <dbReference type="ARBA" id="ARBA00001936"/>
    </source>
</evidence>
<dbReference type="Pfam" id="PF03372">
    <property type="entry name" value="Exo_endo_phos"/>
    <property type="match status" value="1"/>
</dbReference>
<dbReference type="InterPro" id="IPR051547">
    <property type="entry name" value="TDP2-like"/>
</dbReference>
<evidence type="ECO:0000256" key="7">
    <source>
        <dbReference type="ARBA" id="ARBA00022842"/>
    </source>
</evidence>
<keyword evidence="9" id="KW-1133">Transmembrane helix</keyword>
<proteinExistence type="predicted"/>
<dbReference type="Proteomes" id="UP000886740">
    <property type="component" value="Unassembled WGS sequence"/>
</dbReference>
<sequence>MWEALKRILRNVLASANLLVVLLFVLSAYSDHVSPHTSILFSFLGLAFPVLALITLLFVFYWLFLGHWKYLLIGICSFLICWGPVNRYYPFHTETEIPEGKNTLKVLTYNIMAFGYKGNSKEEPNKILEYIANSDADIVCLQEYAVNKLTNLNSSRIYKALKMYPYHSVFYLKNTKYQNMGIALFSKYPISKSRRIKYESDANGSSMHEVTVNGKRLLVINNHLESFKLTMEDRSRYSDLISRFDADKLQDMRGSISNKLSTAFRIRARQAEAIAEVIREEDKEAYVLVCGDFNDTPISYAHRTIQGPLLDAFAESGSGVGITYNQNFFWFRIDNILHSQNIRSSNCRVEKIPYSDHYPLSCYITLE</sequence>
<reference evidence="11" key="1">
    <citation type="journal article" date="2021" name="PeerJ">
        <title>Extensive microbial diversity within the chicken gut microbiome revealed by metagenomics and culture.</title>
        <authorList>
            <person name="Gilroy R."/>
            <person name="Ravi A."/>
            <person name="Getino M."/>
            <person name="Pursley I."/>
            <person name="Horton D.L."/>
            <person name="Alikhan N.F."/>
            <person name="Baker D."/>
            <person name="Gharbi K."/>
            <person name="Hall N."/>
            <person name="Watson M."/>
            <person name="Adriaenssens E.M."/>
            <person name="Foster-Nyarko E."/>
            <person name="Jarju S."/>
            <person name="Secka A."/>
            <person name="Antonio M."/>
            <person name="Oren A."/>
            <person name="Chaudhuri R.R."/>
            <person name="La Ragione R."/>
            <person name="Hildebrand F."/>
            <person name="Pallen M.J."/>
        </authorList>
    </citation>
    <scope>NUCLEOTIDE SEQUENCE</scope>
    <source>
        <strain evidence="11">ChiGjej6B6-14162</strain>
    </source>
</reference>
<gene>
    <name evidence="11" type="ORF">H9977_01365</name>
</gene>
<comment type="cofactor">
    <cofactor evidence="2">
        <name>Mg(2+)</name>
        <dbReference type="ChEBI" id="CHEBI:18420"/>
    </cofactor>
</comment>
<evidence type="ECO:0000313" key="12">
    <source>
        <dbReference type="Proteomes" id="UP000886740"/>
    </source>
</evidence>
<keyword evidence="9" id="KW-0472">Membrane</keyword>
<dbReference type="InterPro" id="IPR005135">
    <property type="entry name" value="Endo/exonuclease/phosphatase"/>
</dbReference>
<evidence type="ECO:0000256" key="3">
    <source>
        <dbReference type="ARBA" id="ARBA00022722"/>
    </source>
</evidence>
<accession>A0A9D1X6V4</accession>
<evidence type="ECO:0000313" key="11">
    <source>
        <dbReference type="EMBL" id="HIX73695.1"/>
    </source>
</evidence>
<dbReference type="GO" id="GO:0004519">
    <property type="term" value="F:endonuclease activity"/>
    <property type="evidence" value="ECO:0007669"/>
    <property type="project" value="UniProtKB-KW"/>
</dbReference>
<name>A0A9D1X6V4_9BACT</name>
<comment type="cofactor">
    <cofactor evidence="1">
        <name>Mn(2+)</name>
        <dbReference type="ChEBI" id="CHEBI:29035"/>
    </cofactor>
</comment>
<keyword evidence="9" id="KW-0812">Transmembrane</keyword>
<keyword evidence="11" id="KW-0255">Endonuclease</keyword>
<dbReference type="PANTHER" id="PTHR15822">
    <property type="entry name" value="TRAF AND TNF RECEPTOR-ASSOCIATED PROTEIN"/>
    <property type="match status" value="1"/>
</dbReference>
<dbReference type="PANTHER" id="PTHR15822:SF4">
    <property type="entry name" value="TYROSYL-DNA PHOSPHODIESTERASE 2"/>
    <property type="match status" value="1"/>
</dbReference>
<evidence type="ECO:0000256" key="9">
    <source>
        <dbReference type="SAM" id="Phobius"/>
    </source>
</evidence>
<organism evidence="11 12">
    <name type="scientific">Candidatus Parabacteroides intestinipullorum</name>
    <dbReference type="NCBI Taxonomy" id="2838723"/>
    <lineage>
        <taxon>Bacteria</taxon>
        <taxon>Pseudomonadati</taxon>
        <taxon>Bacteroidota</taxon>
        <taxon>Bacteroidia</taxon>
        <taxon>Bacteroidales</taxon>
        <taxon>Tannerellaceae</taxon>
        <taxon>Parabacteroides</taxon>
    </lineage>
</organism>
<dbReference type="InterPro" id="IPR036691">
    <property type="entry name" value="Endo/exonu/phosph_ase_sf"/>
</dbReference>
<keyword evidence="5" id="KW-0227">DNA damage</keyword>
<dbReference type="Gene3D" id="3.60.10.10">
    <property type="entry name" value="Endonuclease/exonuclease/phosphatase"/>
    <property type="match status" value="1"/>
</dbReference>
<dbReference type="GO" id="GO:0006281">
    <property type="term" value="P:DNA repair"/>
    <property type="evidence" value="ECO:0007669"/>
    <property type="project" value="UniProtKB-KW"/>
</dbReference>
<dbReference type="AlphaFoldDB" id="A0A9D1X6V4"/>
<reference evidence="11" key="2">
    <citation type="submission" date="2021-04" db="EMBL/GenBank/DDBJ databases">
        <authorList>
            <person name="Gilroy R."/>
        </authorList>
    </citation>
    <scope>NUCLEOTIDE SEQUENCE</scope>
    <source>
        <strain evidence="11">ChiGjej6B6-14162</strain>
    </source>
</reference>
<evidence type="ECO:0000256" key="8">
    <source>
        <dbReference type="ARBA" id="ARBA00023204"/>
    </source>
</evidence>
<feature type="transmembrane region" description="Helical" evidence="9">
    <location>
        <begin position="41"/>
        <end position="63"/>
    </location>
</feature>
<keyword evidence="6" id="KW-0378">Hydrolase</keyword>
<evidence type="ECO:0000256" key="2">
    <source>
        <dbReference type="ARBA" id="ARBA00001946"/>
    </source>
</evidence>
<comment type="caution">
    <text evidence="11">The sequence shown here is derived from an EMBL/GenBank/DDBJ whole genome shotgun (WGS) entry which is preliminary data.</text>
</comment>
<keyword evidence="3" id="KW-0540">Nuclease</keyword>
<keyword evidence="7" id="KW-0460">Magnesium</keyword>
<feature type="transmembrane region" description="Helical" evidence="9">
    <location>
        <begin position="70"/>
        <end position="89"/>
    </location>
</feature>
<evidence type="ECO:0000256" key="4">
    <source>
        <dbReference type="ARBA" id="ARBA00022723"/>
    </source>
</evidence>
<feature type="transmembrane region" description="Helical" evidence="9">
    <location>
        <begin position="12"/>
        <end position="29"/>
    </location>
</feature>
<evidence type="ECO:0000256" key="5">
    <source>
        <dbReference type="ARBA" id="ARBA00022763"/>
    </source>
</evidence>
<dbReference type="EMBL" id="DXEL01000013">
    <property type="protein sequence ID" value="HIX73695.1"/>
    <property type="molecule type" value="Genomic_DNA"/>
</dbReference>
<keyword evidence="4" id="KW-0479">Metal-binding</keyword>
<feature type="domain" description="Endonuclease/exonuclease/phosphatase" evidence="10">
    <location>
        <begin position="107"/>
        <end position="357"/>
    </location>
</feature>
<dbReference type="CDD" id="cd09084">
    <property type="entry name" value="EEP-2"/>
    <property type="match status" value="1"/>
</dbReference>
<dbReference type="GO" id="GO:0046872">
    <property type="term" value="F:metal ion binding"/>
    <property type="evidence" value="ECO:0007669"/>
    <property type="project" value="UniProtKB-KW"/>
</dbReference>
<dbReference type="GO" id="GO:0016787">
    <property type="term" value="F:hydrolase activity"/>
    <property type="evidence" value="ECO:0007669"/>
    <property type="project" value="UniProtKB-KW"/>
</dbReference>